<evidence type="ECO:0000313" key="1">
    <source>
        <dbReference type="EMBL" id="SOD99799.1"/>
    </source>
</evidence>
<accession>A0A286GXI6</accession>
<gene>
    <name evidence="1" type="ORF">SAMN06269250_0174</name>
</gene>
<evidence type="ECO:0000313" key="2">
    <source>
        <dbReference type="Proteomes" id="UP000219452"/>
    </source>
</evidence>
<proteinExistence type="predicted"/>
<keyword evidence="2" id="KW-1185">Reference proteome</keyword>
<protein>
    <submittedName>
        <fullName evidence="1">Uncharacterized protein</fullName>
    </submittedName>
</protein>
<organism evidence="1 2">
    <name type="scientific">Spirosoma fluviale</name>
    <dbReference type="NCBI Taxonomy" id="1597977"/>
    <lineage>
        <taxon>Bacteria</taxon>
        <taxon>Pseudomonadati</taxon>
        <taxon>Bacteroidota</taxon>
        <taxon>Cytophagia</taxon>
        <taxon>Cytophagales</taxon>
        <taxon>Cytophagaceae</taxon>
        <taxon>Spirosoma</taxon>
    </lineage>
</organism>
<dbReference type="RefSeq" id="WP_097132215.1">
    <property type="nucleotide sequence ID" value="NZ_OCNH01000011.1"/>
</dbReference>
<dbReference type="EMBL" id="OCNH01000011">
    <property type="protein sequence ID" value="SOD99799.1"/>
    <property type="molecule type" value="Genomic_DNA"/>
</dbReference>
<dbReference type="OrthoDB" id="959333at2"/>
<sequence length="111" mass="12278">MSNQSENLKVIFFEPASDQKAGHILADGYFSFVPTFKEGEEINITIARREATNAVVHDPIGHKTHQVIQTDWVMMIDEETKNALATLVVSVSPIPQTRSTVDFPTLVGTHA</sequence>
<dbReference type="Proteomes" id="UP000219452">
    <property type="component" value="Unassembled WGS sequence"/>
</dbReference>
<name>A0A286GXI6_9BACT</name>
<dbReference type="AlphaFoldDB" id="A0A286GXI6"/>
<reference evidence="2" key="1">
    <citation type="submission" date="2017-09" db="EMBL/GenBank/DDBJ databases">
        <authorList>
            <person name="Varghese N."/>
            <person name="Submissions S."/>
        </authorList>
    </citation>
    <scope>NUCLEOTIDE SEQUENCE [LARGE SCALE GENOMIC DNA]</scope>
    <source>
        <strain evidence="2">DSM 29961</strain>
    </source>
</reference>